<comment type="caution">
    <text evidence="1">The sequence shown here is derived from an EMBL/GenBank/DDBJ whole genome shotgun (WGS) entry which is preliminary data.</text>
</comment>
<sequence length="77" mass="9105">MGLAPDSWCQNCREITTDYLSKFKCCYYVYCSRKCHATKCSKGDEYDLAKCMRCYRYCDWYKSMCPKCNNDISVVRG</sequence>
<proteinExistence type="predicted"/>
<gene>
    <name evidence="1" type="ORF">SteCoe_32730</name>
</gene>
<dbReference type="AlphaFoldDB" id="A0A1R2AYF2"/>
<name>A0A1R2AYF2_9CILI</name>
<keyword evidence="2" id="KW-1185">Reference proteome</keyword>
<evidence type="ECO:0000313" key="2">
    <source>
        <dbReference type="Proteomes" id="UP000187209"/>
    </source>
</evidence>
<accession>A0A1R2AYF2</accession>
<protein>
    <submittedName>
        <fullName evidence="1">Uncharacterized protein</fullName>
    </submittedName>
</protein>
<evidence type="ECO:0000313" key="1">
    <source>
        <dbReference type="EMBL" id="OMJ69536.1"/>
    </source>
</evidence>
<organism evidence="1 2">
    <name type="scientific">Stentor coeruleus</name>
    <dbReference type="NCBI Taxonomy" id="5963"/>
    <lineage>
        <taxon>Eukaryota</taxon>
        <taxon>Sar</taxon>
        <taxon>Alveolata</taxon>
        <taxon>Ciliophora</taxon>
        <taxon>Postciliodesmatophora</taxon>
        <taxon>Heterotrichea</taxon>
        <taxon>Heterotrichida</taxon>
        <taxon>Stentoridae</taxon>
        <taxon>Stentor</taxon>
    </lineage>
</organism>
<dbReference type="EMBL" id="MPUH01001187">
    <property type="protein sequence ID" value="OMJ69536.1"/>
    <property type="molecule type" value="Genomic_DNA"/>
</dbReference>
<reference evidence="1 2" key="1">
    <citation type="submission" date="2016-11" db="EMBL/GenBank/DDBJ databases">
        <title>The macronuclear genome of Stentor coeruleus: a giant cell with tiny introns.</title>
        <authorList>
            <person name="Slabodnick M."/>
            <person name="Ruby J.G."/>
            <person name="Reiff S.B."/>
            <person name="Swart E.C."/>
            <person name="Gosai S."/>
            <person name="Prabakaran S."/>
            <person name="Witkowska E."/>
            <person name="Larue G.E."/>
            <person name="Fisher S."/>
            <person name="Freeman R.M."/>
            <person name="Gunawardena J."/>
            <person name="Chu W."/>
            <person name="Stover N.A."/>
            <person name="Gregory B.D."/>
            <person name="Nowacki M."/>
            <person name="Derisi J."/>
            <person name="Roy S.W."/>
            <person name="Marshall W.F."/>
            <person name="Sood P."/>
        </authorList>
    </citation>
    <scope>NUCLEOTIDE SEQUENCE [LARGE SCALE GENOMIC DNA]</scope>
    <source>
        <strain evidence="1">WM001</strain>
    </source>
</reference>
<dbReference type="Proteomes" id="UP000187209">
    <property type="component" value="Unassembled WGS sequence"/>
</dbReference>